<evidence type="ECO:0000313" key="4">
    <source>
        <dbReference type="EMBL" id="MFD1232528.1"/>
    </source>
</evidence>
<organism evidence="4 5">
    <name type="scientific">Pseudonocardia benzenivorans</name>
    <dbReference type="NCBI Taxonomy" id="228005"/>
    <lineage>
        <taxon>Bacteria</taxon>
        <taxon>Bacillati</taxon>
        <taxon>Actinomycetota</taxon>
        <taxon>Actinomycetes</taxon>
        <taxon>Pseudonocardiales</taxon>
        <taxon>Pseudonocardiaceae</taxon>
        <taxon>Pseudonocardia</taxon>
    </lineage>
</organism>
<dbReference type="SUPFAM" id="SSF50494">
    <property type="entry name" value="Trypsin-like serine proteases"/>
    <property type="match status" value="1"/>
</dbReference>
<protein>
    <submittedName>
        <fullName evidence="4">S1C family serine protease</fullName>
        <ecNumber evidence="4">3.4.21.-</ecNumber>
    </submittedName>
</protein>
<evidence type="ECO:0000256" key="1">
    <source>
        <dbReference type="ARBA" id="ARBA00010541"/>
    </source>
</evidence>
<dbReference type="InterPro" id="IPR009003">
    <property type="entry name" value="Peptidase_S1_PA"/>
</dbReference>
<dbReference type="Proteomes" id="UP001597182">
    <property type="component" value="Unassembled WGS sequence"/>
</dbReference>
<dbReference type="InterPro" id="IPR043504">
    <property type="entry name" value="Peptidase_S1_PA_chymotrypsin"/>
</dbReference>
<dbReference type="GO" id="GO:0008233">
    <property type="term" value="F:peptidase activity"/>
    <property type="evidence" value="ECO:0007669"/>
    <property type="project" value="UniProtKB-KW"/>
</dbReference>
<reference evidence="5" key="1">
    <citation type="journal article" date="2019" name="Int. J. Syst. Evol. Microbiol.">
        <title>The Global Catalogue of Microorganisms (GCM) 10K type strain sequencing project: providing services to taxonomists for standard genome sequencing and annotation.</title>
        <authorList>
            <consortium name="The Broad Institute Genomics Platform"/>
            <consortium name="The Broad Institute Genome Sequencing Center for Infectious Disease"/>
            <person name="Wu L."/>
            <person name="Ma J."/>
        </authorList>
    </citation>
    <scope>NUCLEOTIDE SEQUENCE [LARGE SCALE GENOMIC DNA]</scope>
    <source>
        <strain evidence="5">CCUG 49018</strain>
    </source>
</reference>
<dbReference type="Pfam" id="PF13365">
    <property type="entry name" value="Trypsin_2"/>
    <property type="match status" value="1"/>
</dbReference>
<name>A0ABW3VCW1_9PSEU</name>
<evidence type="ECO:0000313" key="5">
    <source>
        <dbReference type="Proteomes" id="UP001597182"/>
    </source>
</evidence>
<comment type="similarity">
    <text evidence="1">Belongs to the peptidase S1C family.</text>
</comment>
<dbReference type="PANTHER" id="PTHR43343:SF3">
    <property type="entry name" value="PROTEASE DO-LIKE 8, CHLOROPLASTIC"/>
    <property type="match status" value="1"/>
</dbReference>
<dbReference type="PANTHER" id="PTHR43343">
    <property type="entry name" value="PEPTIDASE S12"/>
    <property type="match status" value="1"/>
</dbReference>
<dbReference type="EC" id="3.4.21.-" evidence="4"/>
<gene>
    <name evidence="4" type="ORF">ACFQ34_04460</name>
</gene>
<keyword evidence="3 4" id="KW-0378">Hydrolase</keyword>
<dbReference type="PRINTS" id="PR00834">
    <property type="entry name" value="PROTEASES2C"/>
</dbReference>
<dbReference type="InterPro" id="IPR051201">
    <property type="entry name" value="Chloro_Bact_Ser_Proteases"/>
</dbReference>
<keyword evidence="5" id="KW-1185">Reference proteome</keyword>
<keyword evidence="2 4" id="KW-0645">Protease</keyword>
<sequence length="248" mass="24384">MVLVVVAALLAWWLVPAGPPPLTRADVDQAVQNGLTKAQQDAAAAPADASIAYRTIGPSLVVVTSERPGPASVEGLLGTGVVVSAKGQVLTALHVVEGASRVQVTFADGTKSDAAVASAQPENDIAVLAVAQLPQVIVPAVLAGTPDVGETVFAVGNPLGLQDSLSAGVVSALGRTITAPGGVTLTNLIQFDAAVNPGNSGGPLVNRAGQVVGIVTGLANPSDQDFFVGIGFAVPIATAAGGAGGPQQ</sequence>
<dbReference type="RefSeq" id="WP_339126265.1">
    <property type="nucleotide sequence ID" value="NZ_BAABKS010000085.1"/>
</dbReference>
<evidence type="ECO:0000256" key="3">
    <source>
        <dbReference type="ARBA" id="ARBA00022801"/>
    </source>
</evidence>
<dbReference type="Gene3D" id="2.40.10.10">
    <property type="entry name" value="Trypsin-like serine proteases"/>
    <property type="match status" value="2"/>
</dbReference>
<dbReference type="GO" id="GO:0006508">
    <property type="term" value="P:proteolysis"/>
    <property type="evidence" value="ECO:0007669"/>
    <property type="project" value="UniProtKB-KW"/>
</dbReference>
<accession>A0ABW3VCW1</accession>
<comment type="caution">
    <text evidence="4">The sequence shown here is derived from an EMBL/GenBank/DDBJ whole genome shotgun (WGS) entry which is preliminary data.</text>
</comment>
<proteinExistence type="inferred from homology"/>
<dbReference type="InterPro" id="IPR001940">
    <property type="entry name" value="Peptidase_S1C"/>
</dbReference>
<dbReference type="EMBL" id="JBHTMB010000026">
    <property type="protein sequence ID" value="MFD1232528.1"/>
    <property type="molecule type" value="Genomic_DNA"/>
</dbReference>
<evidence type="ECO:0000256" key="2">
    <source>
        <dbReference type="ARBA" id="ARBA00022670"/>
    </source>
</evidence>